<proteinExistence type="predicted"/>
<dbReference type="InterPro" id="IPR013784">
    <property type="entry name" value="Carb-bd-like_fold"/>
</dbReference>
<evidence type="ECO:0008006" key="3">
    <source>
        <dbReference type="Google" id="ProtNLM"/>
    </source>
</evidence>
<dbReference type="SUPFAM" id="SSF49452">
    <property type="entry name" value="Starch-binding domain-like"/>
    <property type="match status" value="1"/>
</dbReference>
<organism evidence="2">
    <name type="scientific">marine sediment metagenome</name>
    <dbReference type="NCBI Taxonomy" id="412755"/>
    <lineage>
        <taxon>unclassified sequences</taxon>
        <taxon>metagenomes</taxon>
        <taxon>ecological metagenomes</taxon>
    </lineage>
</organism>
<dbReference type="EMBL" id="BARW01027822">
    <property type="protein sequence ID" value="GAJ06181.1"/>
    <property type="molecule type" value="Genomic_DNA"/>
</dbReference>
<keyword evidence="1" id="KW-0472">Membrane</keyword>
<evidence type="ECO:0000313" key="2">
    <source>
        <dbReference type="EMBL" id="GAJ06181.1"/>
    </source>
</evidence>
<name>X1V1Z4_9ZZZZ</name>
<dbReference type="AlphaFoldDB" id="X1V1Z4"/>
<protein>
    <recommendedName>
        <fullName evidence="3">Carboxypeptidase regulatory-like domain-containing protein</fullName>
    </recommendedName>
</protein>
<reference evidence="2" key="1">
    <citation type="journal article" date="2014" name="Front. Microbiol.">
        <title>High frequency of phylogenetically diverse reductive dehalogenase-homologous genes in deep subseafloor sedimentary metagenomes.</title>
        <authorList>
            <person name="Kawai M."/>
            <person name="Futagami T."/>
            <person name="Toyoda A."/>
            <person name="Takaki Y."/>
            <person name="Nishi S."/>
            <person name="Hori S."/>
            <person name="Arai W."/>
            <person name="Tsubouchi T."/>
            <person name="Morono Y."/>
            <person name="Uchiyama I."/>
            <person name="Ito T."/>
            <person name="Fujiyama A."/>
            <person name="Inagaki F."/>
            <person name="Takami H."/>
        </authorList>
    </citation>
    <scope>NUCLEOTIDE SEQUENCE</scope>
    <source>
        <strain evidence="2">Expedition CK06-06</strain>
    </source>
</reference>
<keyword evidence="1" id="KW-0812">Transmembrane</keyword>
<accession>X1V1Z4</accession>
<keyword evidence="1" id="KW-1133">Transmembrane helix</keyword>
<feature type="transmembrane region" description="Helical" evidence="1">
    <location>
        <begin position="64"/>
        <end position="89"/>
    </location>
</feature>
<comment type="caution">
    <text evidence="2">The sequence shown here is derived from an EMBL/GenBank/DDBJ whole genome shotgun (WGS) entry which is preliminary data.</text>
</comment>
<gene>
    <name evidence="2" type="ORF">S12H4_45061</name>
</gene>
<dbReference type="GO" id="GO:0030246">
    <property type="term" value="F:carbohydrate binding"/>
    <property type="evidence" value="ECO:0007669"/>
    <property type="project" value="InterPro"/>
</dbReference>
<sequence length="99" mass="10112">IWVAGQSGTTDSSGDYIIADVPVGTWPATARASGYESVTKEDIEISEGVTAAVDFVLEPSKVAILPWLILGGAVAGIATAGTVVLAVATKPKEKKLKGK</sequence>
<dbReference type="Gene3D" id="2.60.40.1120">
    <property type="entry name" value="Carboxypeptidase-like, regulatory domain"/>
    <property type="match status" value="1"/>
</dbReference>
<evidence type="ECO:0000256" key="1">
    <source>
        <dbReference type="SAM" id="Phobius"/>
    </source>
</evidence>
<feature type="non-terminal residue" evidence="2">
    <location>
        <position position="1"/>
    </location>
</feature>
<dbReference type="Pfam" id="PF13620">
    <property type="entry name" value="CarboxypepD_reg"/>
    <property type="match status" value="1"/>
</dbReference>